<sequence length="360" mass="40749">MIPEVLISRETLTHVGLSEAKATELWGEWSNWPTSGIRRETDADDGGLEMTFIDFIISRVTAVNDITDESDLQWRACLNACGIDVQLQDTIMDTHFKYLRLSESCLYWVKDTIKMRYAELEAHIRGSSRQPSVSGRQQNTPGTGSPESWASTSASAASRDIPPGHTVLFRATNQAHIAGLFDEPSDFSGFHGRFYFTPDYQVAEYHAYWAKKRIGQLGTVAIVRLCIPNTARESLSAPDIQKIFWPSPEWKELVWRSRTQRQLPSRLEKYEEAVLVVGTTSRKPHSFYRAIKSWDEVTEKCVLRAGTSVQGHPSVQYVFSGGKKGRDFLVKNGAQNIRVFPYSFIPKALSFMKRGRGFKL</sequence>
<dbReference type="EMBL" id="MU853766">
    <property type="protein sequence ID" value="KAK3943324.1"/>
    <property type="molecule type" value="Genomic_DNA"/>
</dbReference>
<dbReference type="Proteomes" id="UP001303473">
    <property type="component" value="Unassembled WGS sequence"/>
</dbReference>
<reference evidence="3" key="1">
    <citation type="journal article" date="2023" name="Mol. Phylogenet. Evol.">
        <title>Genome-scale phylogeny and comparative genomics of the fungal order Sordariales.</title>
        <authorList>
            <person name="Hensen N."/>
            <person name="Bonometti L."/>
            <person name="Westerberg I."/>
            <person name="Brannstrom I.O."/>
            <person name="Guillou S."/>
            <person name="Cros-Aarteil S."/>
            <person name="Calhoun S."/>
            <person name="Haridas S."/>
            <person name="Kuo A."/>
            <person name="Mondo S."/>
            <person name="Pangilinan J."/>
            <person name="Riley R."/>
            <person name="LaButti K."/>
            <person name="Andreopoulos B."/>
            <person name="Lipzen A."/>
            <person name="Chen C."/>
            <person name="Yan M."/>
            <person name="Daum C."/>
            <person name="Ng V."/>
            <person name="Clum A."/>
            <person name="Steindorff A."/>
            <person name="Ohm R.A."/>
            <person name="Martin F."/>
            <person name="Silar P."/>
            <person name="Natvig D.O."/>
            <person name="Lalanne C."/>
            <person name="Gautier V."/>
            <person name="Ament-Velasquez S.L."/>
            <person name="Kruys A."/>
            <person name="Hutchinson M.I."/>
            <person name="Powell A.J."/>
            <person name="Barry K."/>
            <person name="Miller A.N."/>
            <person name="Grigoriev I.V."/>
            <person name="Debuchy R."/>
            <person name="Gladieux P."/>
            <person name="Hiltunen Thoren M."/>
            <person name="Johannesson H."/>
        </authorList>
    </citation>
    <scope>NUCLEOTIDE SEQUENCE [LARGE SCALE GENOMIC DNA]</scope>
    <source>
        <strain evidence="3">CBS 340.73</strain>
    </source>
</reference>
<comment type="caution">
    <text evidence="2">The sequence shown here is derived from an EMBL/GenBank/DDBJ whole genome shotgun (WGS) entry which is preliminary data.</text>
</comment>
<evidence type="ECO:0000313" key="3">
    <source>
        <dbReference type="Proteomes" id="UP001303473"/>
    </source>
</evidence>
<protein>
    <submittedName>
        <fullName evidence="2">Uncharacterized protein</fullName>
    </submittedName>
</protein>
<feature type="region of interest" description="Disordered" evidence="1">
    <location>
        <begin position="128"/>
        <end position="158"/>
    </location>
</feature>
<feature type="compositionally biased region" description="Low complexity" evidence="1">
    <location>
        <begin position="145"/>
        <end position="158"/>
    </location>
</feature>
<gene>
    <name evidence="2" type="ORF">QBC46DRAFT_420745</name>
</gene>
<dbReference type="AlphaFoldDB" id="A0AAN6S7H7"/>
<accession>A0AAN6S7H7</accession>
<proteinExistence type="predicted"/>
<evidence type="ECO:0000313" key="2">
    <source>
        <dbReference type="EMBL" id="KAK3943324.1"/>
    </source>
</evidence>
<keyword evidence="3" id="KW-1185">Reference proteome</keyword>
<evidence type="ECO:0000256" key="1">
    <source>
        <dbReference type="SAM" id="MobiDB-lite"/>
    </source>
</evidence>
<organism evidence="2 3">
    <name type="scientific">Diplogelasinospora grovesii</name>
    <dbReference type="NCBI Taxonomy" id="303347"/>
    <lineage>
        <taxon>Eukaryota</taxon>
        <taxon>Fungi</taxon>
        <taxon>Dikarya</taxon>
        <taxon>Ascomycota</taxon>
        <taxon>Pezizomycotina</taxon>
        <taxon>Sordariomycetes</taxon>
        <taxon>Sordariomycetidae</taxon>
        <taxon>Sordariales</taxon>
        <taxon>Diplogelasinosporaceae</taxon>
        <taxon>Diplogelasinospora</taxon>
    </lineage>
</organism>
<name>A0AAN6S7H7_9PEZI</name>
<feature type="compositionally biased region" description="Polar residues" evidence="1">
    <location>
        <begin position="128"/>
        <end position="143"/>
    </location>
</feature>